<comment type="caution">
    <text evidence="10">The sequence shown here is derived from an EMBL/GenBank/DDBJ whole genome shotgun (WGS) entry which is preliminary data.</text>
</comment>
<organism evidence="10 11">
    <name type="scientific">Niabella ginsengisoli</name>
    <dbReference type="NCBI Taxonomy" id="522298"/>
    <lineage>
        <taxon>Bacteria</taxon>
        <taxon>Pseudomonadati</taxon>
        <taxon>Bacteroidota</taxon>
        <taxon>Chitinophagia</taxon>
        <taxon>Chitinophagales</taxon>
        <taxon>Chitinophagaceae</taxon>
        <taxon>Niabella</taxon>
    </lineage>
</organism>
<evidence type="ECO:0000313" key="11">
    <source>
        <dbReference type="Proteomes" id="UP001202248"/>
    </source>
</evidence>
<feature type="transmembrane region" description="Helical" evidence="9">
    <location>
        <begin position="20"/>
        <end position="41"/>
    </location>
</feature>
<evidence type="ECO:0000256" key="4">
    <source>
        <dbReference type="ARBA" id="ARBA00022597"/>
    </source>
</evidence>
<evidence type="ECO:0000256" key="5">
    <source>
        <dbReference type="ARBA" id="ARBA00022692"/>
    </source>
</evidence>
<evidence type="ECO:0000256" key="7">
    <source>
        <dbReference type="ARBA" id="ARBA00022989"/>
    </source>
</evidence>
<dbReference type="Proteomes" id="UP001202248">
    <property type="component" value="Unassembled WGS sequence"/>
</dbReference>
<evidence type="ECO:0000256" key="1">
    <source>
        <dbReference type="ARBA" id="ARBA00022448"/>
    </source>
</evidence>
<evidence type="ECO:0000256" key="6">
    <source>
        <dbReference type="ARBA" id="ARBA00022847"/>
    </source>
</evidence>
<keyword evidence="3" id="KW-0997">Cell inner membrane</keyword>
<name>A0ABS9SK47_9BACT</name>
<evidence type="ECO:0000256" key="9">
    <source>
        <dbReference type="SAM" id="Phobius"/>
    </source>
</evidence>
<keyword evidence="11" id="KW-1185">Reference proteome</keyword>
<dbReference type="EMBL" id="JAKWBL010000002">
    <property type="protein sequence ID" value="MCH5598762.1"/>
    <property type="molecule type" value="Genomic_DNA"/>
</dbReference>
<proteinExistence type="predicted"/>
<keyword evidence="8 9" id="KW-0472">Membrane</keyword>
<keyword evidence="6" id="KW-0769">Symport</keyword>
<keyword evidence="5 9" id="KW-0812">Transmembrane</keyword>
<gene>
    <name evidence="10" type="ORF">MKP09_13025</name>
</gene>
<dbReference type="Pfam" id="PF06379">
    <property type="entry name" value="RhaT"/>
    <property type="match status" value="1"/>
</dbReference>
<dbReference type="InterPro" id="IPR004673">
    <property type="entry name" value="L-rhamnose-proton_sym_RhaT"/>
</dbReference>
<protein>
    <submittedName>
        <fullName evidence="10">Uncharacterized protein</fullName>
    </submittedName>
</protein>
<evidence type="ECO:0000256" key="2">
    <source>
        <dbReference type="ARBA" id="ARBA00022475"/>
    </source>
</evidence>
<feature type="transmembrane region" description="Helical" evidence="9">
    <location>
        <begin position="53"/>
        <end position="74"/>
    </location>
</feature>
<keyword evidence="1" id="KW-0813">Transport</keyword>
<evidence type="ECO:0000313" key="10">
    <source>
        <dbReference type="EMBL" id="MCH5598762.1"/>
    </source>
</evidence>
<evidence type="ECO:0000256" key="3">
    <source>
        <dbReference type="ARBA" id="ARBA00022519"/>
    </source>
</evidence>
<keyword evidence="7 9" id="KW-1133">Transmembrane helix</keyword>
<sequence length="78" mass="8930">MVWTILFYGLGHVRLGKYEFSSWAIHMILLVFFSSLVGIVLKEWKFTRTVTRRMLGFALAILLLSVLVLTYGNYLGGT</sequence>
<keyword evidence="4" id="KW-0762">Sugar transport</keyword>
<keyword evidence="2" id="KW-1003">Cell membrane</keyword>
<reference evidence="10 11" key="1">
    <citation type="submission" date="2022-02" db="EMBL/GenBank/DDBJ databases">
        <authorList>
            <person name="Min J."/>
        </authorList>
    </citation>
    <scope>NUCLEOTIDE SEQUENCE [LARGE SCALE GENOMIC DNA]</scope>
    <source>
        <strain evidence="10 11">GR10-1</strain>
    </source>
</reference>
<evidence type="ECO:0000256" key="8">
    <source>
        <dbReference type="ARBA" id="ARBA00023136"/>
    </source>
</evidence>
<accession>A0ABS9SK47</accession>